<dbReference type="GO" id="GO:0016758">
    <property type="term" value="F:hexosyltransferase activity"/>
    <property type="evidence" value="ECO:0007669"/>
    <property type="project" value="InterPro"/>
</dbReference>
<dbReference type="SUPFAM" id="SSF53098">
    <property type="entry name" value="Ribonuclease H-like"/>
    <property type="match status" value="1"/>
</dbReference>
<dbReference type="OrthoDB" id="1752183at2759"/>
<dbReference type="GO" id="GO:0004523">
    <property type="term" value="F:RNA-DNA hybrid ribonuclease activity"/>
    <property type="evidence" value="ECO:0007669"/>
    <property type="project" value="InterPro"/>
</dbReference>
<reference evidence="14" key="1">
    <citation type="submission" date="2020-01" db="EMBL/GenBank/DDBJ databases">
        <authorList>
            <person name="Mishra B."/>
        </authorList>
    </citation>
    <scope>NUCLEOTIDE SEQUENCE [LARGE SCALE GENOMIC DNA]</scope>
</reference>
<accession>A0A6D2HY26</accession>
<keyword evidence="11" id="KW-0472">Membrane</keyword>
<comment type="similarity">
    <text evidence="4">Belongs to the glycosyltransferase 31 family.</text>
</comment>
<evidence type="ECO:0000256" key="8">
    <source>
        <dbReference type="ARBA" id="ARBA00022968"/>
    </source>
</evidence>
<evidence type="ECO:0000256" key="9">
    <source>
        <dbReference type="ARBA" id="ARBA00022989"/>
    </source>
</evidence>
<dbReference type="Pfam" id="PF01762">
    <property type="entry name" value="Galactosyl_T"/>
    <property type="match status" value="1"/>
</dbReference>
<evidence type="ECO:0000256" key="10">
    <source>
        <dbReference type="ARBA" id="ARBA00023034"/>
    </source>
</evidence>
<comment type="caution">
    <text evidence="14">The sequence shown here is derived from an EMBL/GenBank/DDBJ whole genome shotgun (WGS) entry which is preliminary data.</text>
</comment>
<dbReference type="InterPro" id="IPR002156">
    <property type="entry name" value="RNaseH_domain"/>
</dbReference>
<protein>
    <recommendedName>
        <fullName evidence="13">RNase H type-1 domain-containing protein</fullName>
    </recommendedName>
</protein>
<dbReference type="InterPro" id="IPR036397">
    <property type="entry name" value="RNaseH_sf"/>
</dbReference>
<dbReference type="Gene3D" id="3.30.420.10">
    <property type="entry name" value="Ribonuclease H-like superfamily/Ribonuclease H"/>
    <property type="match status" value="1"/>
</dbReference>
<dbReference type="InterPro" id="IPR044730">
    <property type="entry name" value="RNase_H-like_dom_plant"/>
</dbReference>
<evidence type="ECO:0000256" key="12">
    <source>
        <dbReference type="ARBA" id="ARBA00023211"/>
    </source>
</evidence>
<keyword evidence="12" id="KW-0464">Manganese</keyword>
<keyword evidence="8" id="KW-0735">Signal-anchor</keyword>
<evidence type="ECO:0000256" key="4">
    <source>
        <dbReference type="ARBA" id="ARBA00008661"/>
    </source>
</evidence>
<comment type="cofactor">
    <cofactor evidence="1">
        <name>Mn(2+)</name>
        <dbReference type="ChEBI" id="CHEBI:29035"/>
    </cofactor>
</comment>
<evidence type="ECO:0000256" key="6">
    <source>
        <dbReference type="ARBA" id="ARBA00022679"/>
    </source>
</evidence>
<dbReference type="GO" id="GO:0000139">
    <property type="term" value="C:Golgi membrane"/>
    <property type="evidence" value="ECO:0007669"/>
    <property type="project" value="UniProtKB-SubCell"/>
</dbReference>
<proteinExistence type="inferred from homology"/>
<dbReference type="UniPathway" id="UPA00378"/>
<organism evidence="14 15">
    <name type="scientific">Microthlaspi erraticum</name>
    <dbReference type="NCBI Taxonomy" id="1685480"/>
    <lineage>
        <taxon>Eukaryota</taxon>
        <taxon>Viridiplantae</taxon>
        <taxon>Streptophyta</taxon>
        <taxon>Embryophyta</taxon>
        <taxon>Tracheophyta</taxon>
        <taxon>Spermatophyta</taxon>
        <taxon>Magnoliopsida</taxon>
        <taxon>eudicotyledons</taxon>
        <taxon>Gunneridae</taxon>
        <taxon>Pentapetalae</taxon>
        <taxon>rosids</taxon>
        <taxon>malvids</taxon>
        <taxon>Brassicales</taxon>
        <taxon>Brassicaceae</taxon>
        <taxon>Coluteocarpeae</taxon>
        <taxon>Microthlaspi</taxon>
    </lineage>
</organism>
<evidence type="ECO:0000256" key="11">
    <source>
        <dbReference type="ARBA" id="ARBA00023136"/>
    </source>
</evidence>
<gene>
    <name evidence="14" type="ORF">MERR_LOCUS6753</name>
</gene>
<dbReference type="GO" id="GO:0003676">
    <property type="term" value="F:nucleic acid binding"/>
    <property type="evidence" value="ECO:0007669"/>
    <property type="project" value="InterPro"/>
</dbReference>
<dbReference type="AlphaFoldDB" id="A0A6D2HY26"/>
<comment type="subcellular location">
    <subcellularLocation>
        <location evidence="2">Golgi apparatus membrane</location>
        <topology evidence="2">Single-pass type II membrane protein</topology>
    </subcellularLocation>
</comment>
<keyword evidence="7" id="KW-0812">Transmembrane</keyword>
<sequence>MVELRREISEYDDFRLLDIEEEYSKLPYKTLAFFKAAYALAESLADIPLMPEKGPVFTDPKLKWYEPLTDLLGKEYFLHAYGPIVSELWGLYYGLCIAWEKGVTRLEVEVDSSLVVGFMKTGISDTHPLSFLVHLCHGFLAKDWDVRFTHVYRETNRLADGLANYAFSLQLGLHTFDLVPSVLVSVLCEDEYGNSISRHVRV</sequence>
<comment type="pathway">
    <text evidence="3">Protein modification; protein glycosylation.</text>
</comment>
<keyword evidence="9" id="KW-1133">Transmembrane helix</keyword>
<dbReference type="Pfam" id="PF13456">
    <property type="entry name" value="RVT_3"/>
    <property type="match status" value="1"/>
</dbReference>
<evidence type="ECO:0000313" key="14">
    <source>
        <dbReference type="EMBL" id="CAA7019518.1"/>
    </source>
</evidence>
<dbReference type="PANTHER" id="PTHR47723:SF19">
    <property type="entry name" value="POLYNUCLEOTIDYL TRANSFERASE, RIBONUCLEASE H-LIKE SUPERFAMILY PROTEIN"/>
    <property type="match status" value="1"/>
</dbReference>
<evidence type="ECO:0000256" key="1">
    <source>
        <dbReference type="ARBA" id="ARBA00001936"/>
    </source>
</evidence>
<dbReference type="PANTHER" id="PTHR47723">
    <property type="entry name" value="OS05G0353850 PROTEIN"/>
    <property type="match status" value="1"/>
</dbReference>
<dbReference type="InterPro" id="IPR012337">
    <property type="entry name" value="RNaseH-like_sf"/>
</dbReference>
<evidence type="ECO:0000313" key="15">
    <source>
        <dbReference type="Proteomes" id="UP000467841"/>
    </source>
</evidence>
<dbReference type="InterPro" id="IPR053151">
    <property type="entry name" value="RNase_H-like"/>
</dbReference>
<keyword evidence="5" id="KW-0328">Glycosyltransferase</keyword>
<evidence type="ECO:0000259" key="13">
    <source>
        <dbReference type="Pfam" id="PF13456"/>
    </source>
</evidence>
<dbReference type="EMBL" id="CACVBM020000455">
    <property type="protein sequence ID" value="CAA7019518.1"/>
    <property type="molecule type" value="Genomic_DNA"/>
</dbReference>
<keyword evidence="10" id="KW-0333">Golgi apparatus</keyword>
<evidence type="ECO:0000256" key="2">
    <source>
        <dbReference type="ARBA" id="ARBA00004323"/>
    </source>
</evidence>
<evidence type="ECO:0000256" key="5">
    <source>
        <dbReference type="ARBA" id="ARBA00022676"/>
    </source>
</evidence>
<name>A0A6D2HY26_9BRAS</name>
<keyword evidence="6" id="KW-0808">Transferase</keyword>
<dbReference type="Proteomes" id="UP000467841">
    <property type="component" value="Unassembled WGS sequence"/>
</dbReference>
<dbReference type="InterPro" id="IPR002659">
    <property type="entry name" value="Glyco_trans_31"/>
</dbReference>
<keyword evidence="15" id="KW-1185">Reference proteome</keyword>
<evidence type="ECO:0000256" key="7">
    <source>
        <dbReference type="ARBA" id="ARBA00022692"/>
    </source>
</evidence>
<evidence type="ECO:0000256" key="3">
    <source>
        <dbReference type="ARBA" id="ARBA00004922"/>
    </source>
</evidence>
<dbReference type="CDD" id="cd06222">
    <property type="entry name" value="RNase_H_like"/>
    <property type="match status" value="1"/>
</dbReference>
<feature type="domain" description="RNase H type-1" evidence="13">
    <location>
        <begin position="77"/>
        <end position="166"/>
    </location>
</feature>